<evidence type="ECO:0000313" key="5">
    <source>
        <dbReference type="EMBL" id="EQD60879.1"/>
    </source>
</evidence>
<organism evidence="5">
    <name type="scientific">mine drainage metagenome</name>
    <dbReference type="NCBI Taxonomy" id="410659"/>
    <lineage>
        <taxon>unclassified sequences</taxon>
        <taxon>metagenomes</taxon>
        <taxon>ecological metagenomes</taxon>
    </lineage>
</organism>
<dbReference type="PROSITE" id="PS00645">
    <property type="entry name" value="COMPLEX1_51K_2"/>
    <property type="match status" value="1"/>
</dbReference>
<name>T1C6E7_9ZZZZ</name>
<keyword evidence="1" id="KW-0479">Metal-binding</keyword>
<dbReference type="EMBL" id="AUZZ01002315">
    <property type="protein sequence ID" value="EQD60879.1"/>
    <property type="molecule type" value="Genomic_DNA"/>
</dbReference>
<evidence type="ECO:0000259" key="4">
    <source>
        <dbReference type="SMART" id="SM00928"/>
    </source>
</evidence>
<dbReference type="Gene3D" id="3.10.20.600">
    <property type="match status" value="1"/>
</dbReference>
<dbReference type="PANTHER" id="PTHR43578:SF3">
    <property type="entry name" value="NADH-QUINONE OXIDOREDUCTASE SUBUNIT F"/>
    <property type="match status" value="1"/>
</dbReference>
<feature type="non-terminal residue" evidence="5">
    <location>
        <position position="1"/>
    </location>
</feature>
<keyword evidence="3" id="KW-0411">Iron-sulfur</keyword>
<reference evidence="5" key="2">
    <citation type="journal article" date="2014" name="ISME J.">
        <title>Microbial stratification in low pH oxic and suboxic macroscopic growths along an acid mine drainage.</title>
        <authorList>
            <person name="Mendez-Garcia C."/>
            <person name="Mesa V."/>
            <person name="Sprenger R.R."/>
            <person name="Richter M."/>
            <person name="Diez M.S."/>
            <person name="Solano J."/>
            <person name="Bargiela R."/>
            <person name="Golyshina O.V."/>
            <person name="Manteca A."/>
            <person name="Ramos J.L."/>
            <person name="Gallego J.R."/>
            <person name="Llorente I."/>
            <person name="Martins Dos Santos V.A."/>
            <person name="Jensen O.N."/>
            <person name="Pelaez A.I."/>
            <person name="Sanchez J."/>
            <person name="Ferrer M."/>
        </authorList>
    </citation>
    <scope>NUCLEOTIDE SEQUENCE</scope>
</reference>
<reference evidence="5" key="1">
    <citation type="submission" date="2013-08" db="EMBL/GenBank/DDBJ databases">
        <authorList>
            <person name="Mendez C."/>
            <person name="Richter M."/>
            <person name="Ferrer M."/>
            <person name="Sanchez J."/>
        </authorList>
    </citation>
    <scope>NUCLEOTIDE SEQUENCE</scope>
</reference>
<dbReference type="Gene3D" id="1.20.1440.230">
    <property type="entry name" value="NADH-ubiquinone oxidoreductase 51kDa subunit, iron-sulphur binding domain"/>
    <property type="match status" value="1"/>
</dbReference>
<dbReference type="InterPro" id="IPR019575">
    <property type="entry name" value="Nuop51_4Fe4S-bd"/>
</dbReference>
<proteinExistence type="predicted"/>
<dbReference type="GO" id="GO:0008137">
    <property type="term" value="F:NADH dehydrogenase (ubiquinone) activity"/>
    <property type="evidence" value="ECO:0007669"/>
    <property type="project" value="InterPro"/>
</dbReference>
<dbReference type="SUPFAM" id="SSF142984">
    <property type="entry name" value="Nqo1 middle domain-like"/>
    <property type="match status" value="1"/>
</dbReference>
<feature type="domain" description="NADH-ubiquinone oxidoreductase 51kDa subunit iron-sulphur binding" evidence="4">
    <location>
        <begin position="101"/>
        <end position="146"/>
    </location>
</feature>
<dbReference type="PANTHER" id="PTHR43578">
    <property type="entry name" value="NADH-QUINONE OXIDOREDUCTASE SUBUNIT F"/>
    <property type="match status" value="1"/>
</dbReference>
<dbReference type="AlphaFoldDB" id="T1C6E7"/>
<evidence type="ECO:0000256" key="2">
    <source>
        <dbReference type="ARBA" id="ARBA00023004"/>
    </source>
</evidence>
<evidence type="ECO:0000256" key="3">
    <source>
        <dbReference type="ARBA" id="ARBA00023014"/>
    </source>
</evidence>
<comment type="caution">
    <text evidence="5">The sequence shown here is derived from an EMBL/GenBank/DDBJ whole genome shotgun (WGS) entry which is preliminary data.</text>
</comment>
<dbReference type="Pfam" id="PF10589">
    <property type="entry name" value="NADH_4Fe-4S"/>
    <property type="match status" value="1"/>
</dbReference>
<evidence type="ECO:0000256" key="1">
    <source>
        <dbReference type="ARBA" id="ARBA00022723"/>
    </source>
</evidence>
<dbReference type="SMART" id="SM00928">
    <property type="entry name" value="NADH_4Fe-4S"/>
    <property type="match status" value="1"/>
</dbReference>
<gene>
    <name evidence="5" type="ORF">B2A_03455</name>
</gene>
<dbReference type="GO" id="GO:0046872">
    <property type="term" value="F:metal ion binding"/>
    <property type="evidence" value="ECO:0007669"/>
    <property type="project" value="UniProtKB-KW"/>
</dbReference>
<protein>
    <submittedName>
        <fullName evidence="5">NADH dehydrogenase (Quinone)</fullName>
    </submittedName>
</protein>
<sequence length="202" mass="21532">HVPEIIISNGEDISKYYCLTGDVKTPGLYLERLGIEASMLVENQGTTSNTDVKAFLPGGLSGGILPGSQITLKLDYDSVRKAGAGLGTGAFISLSRERCIVDVSARIEKFFEKESCGKCTPCRLGTKKLSDLLDSISHGTASEKDVEDGVSFANVMVDGSICALGQAAGKLFIDSLTRFRGEFDDHLKGKCPAKVCDLWGST</sequence>
<accession>T1C6E7</accession>
<keyword evidence="2" id="KW-0408">Iron</keyword>
<dbReference type="GO" id="GO:0051539">
    <property type="term" value="F:4 iron, 4 sulfur cluster binding"/>
    <property type="evidence" value="ECO:0007669"/>
    <property type="project" value="InterPro"/>
</dbReference>
<dbReference type="GO" id="GO:0010181">
    <property type="term" value="F:FMN binding"/>
    <property type="evidence" value="ECO:0007669"/>
    <property type="project" value="InterPro"/>
</dbReference>
<dbReference type="InterPro" id="IPR001949">
    <property type="entry name" value="NADH-UbQ_OxRdtase_51kDa_CS"/>
</dbReference>
<dbReference type="InterPro" id="IPR037207">
    <property type="entry name" value="Nuop51_4Fe4S-bd_sf"/>
</dbReference>
<dbReference type="SUPFAM" id="SSF140490">
    <property type="entry name" value="Nqo1C-terminal domain-like"/>
    <property type="match status" value="1"/>
</dbReference>